<dbReference type="AlphaFoldDB" id="A0A937L379"/>
<dbReference type="EMBL" id="JADHOK010000074">
    <property type="protein sequence ID" value="MBL6762131.1"/>
    <property type="molecule type" value="Genomic_DNA"/>
</dbReference>
<proteinExistence type="predicted"/>
<reference evidence="1" key="1">
    <citation type="submission" date="2020-10" db="EMBL/GenBank/DDBJ databases">
        <title>Microbiome of the Black Sea water column analyzed by genome centric metagenomics.</title>
        <authorList>
            <person name="Cabello-Yeves P.J."/>
            <person name="Callieri C."/>
            <person name="Picazo A."/>
            <person name="Mehrshad M."/>
            <person name="Haro-Moreno J.M."/>
            <person name="Roda-Garcia J."/>
            <person name="Dzembekova N."/>
            <person name="Slabakova V."/>
            <person name="Slabakova N."/>
            <person name="Moncheva S."/>
            <person name="Rodriguez-Valera F."/>
        </authorList>
    </citation>
    <scope>NUCLEOTIDE SEQUENCE</scope>
    <source>
        <strain evidence="1">BS307-5m-G5</strain>
    </source>
</reference>
<protein>
    <submittedName>
        <fullName evidence="1">DUF177 domain-containing protein</fullName>
    </submittedName>
</protein>
<dbReference type="InterPro" id="IPR003772">
    <property type="entry name" value="YceD"/>
</dbReference>
<sequence>MSLLLQHDEVPPNGYEIDHTPDAQVLAALAERFNVEEVAALRFQALVSPLDNDCLQASGEVSGRVRQLCGVTLEPLWTEIKQGFAAEFQPQEMVAKYIVPEDDFDTELPEAMHDGRADIGEMVTQVFAMEIPAYPRAEGAQFAGYGQSEAEIEAEDAKQSPFAALSALKETDKET</sequence>
<evidence type="ECO:0000313" key="2">
    <source>
        <dbReference type="Proteomes" id="UP000785783"/>
    </source>
</evidence>
<accession>A0A937L379</accession>
<dbReference type="Pfam" id="PF02620">
    <property type="entry name" value="YceD"/>
    <property type="match status" value="1"/>
</dbReference>
<organism evidence="1 2">
    <name type="scientific">PS1 clade bacterium</name>
    <dbReference type="NCBI Taxonomy" id="2175152"/>
    <lineage>
        <taxon>Bacteria</taxon>
        <taxon>Pseudomonadati</taxon>
        <taxon>Pseudomonadota</taxon>
        <taxon>Alphaproteobacteria</taxon>
        <taxon>PS1 clade</taxon>
    </lineage>
</organism>
<dbReference type="Proteomes" id="UP000785783">
    <property type="component" value="Unassembled WGS sequence"/>
</dbReference>
<comment type="caution">
    <text evidence="1">The sequence shown here is derived from an EMBL/GenBank/DDBJ whole genome shotgun (WGS) entry which is preliminary data.</text>
</comment>
<gene>
    <name evidence="1" type="ORF">ISQ19_05480</name>
</gene>
<evidence type="ECO:0000313" key="1">
    <source>
        <dbReference type="EMBL" id="MBL6762131.1"/>
    </source>
</evidence>
<name>A0A937L379_9PROT</name>